<keyword evidence="2" id="KW-0808">Transferase</keyword>
<gene>
    <name evidence="4" type="ORF">INF20_00400</name>
</gene>
<feature type="domain" description="Glycosyltransferase 2-like" evidence="3">
    <location>
        <begin position="4"/>
        <end position="166"/>
    </location>
</feature>
<evidence type="ECO:0000313" key="5">
    <source>
        <dbReference type="Proteomes" id="UP001516588"/>
    </source>
</evidence>
<proteinExistence type="predicted"/>
<evidence type="ECO:0000313" key="4">
    <source>
        <dbReference type="EMBL" id="MBE5034749.1"/>
    </source>
</evidence>
<dbReference type="RefSeq" id="WP_226384417.1">
    <property type="nucleotide sequence ID" value="NZ_JADCKA010000001.1"/>
</dbReference>
<dbReference type="Pfam" id="PF00535">
    <property type="entry name" value="Glycos_transf_2"/>
    <property type="match status" value="1"/>
</dbReference>
<evidence type="ECO:0000259" key="3">
    <source>
        <dbReference type="Pfam" id="PF00535"/>
    </source>
</evidence>
<protein>
    <submittedName>
        <fullName evidence="4">Glycosyltransferase family 2 protein</fullName>
    </submittedName>
</protein>
<evidence type="ECO:0000256" key="1">
    <source>
        <dbReference type="ARBA" id="ARBA00022676"/>
    </source>
</evidence>
<evidence type="ECO:0000256" key="2">
    <source>
        <dbReference type="ARBA" id="ARBA00022679"/>
    </source>
</evidence>
<dbReference type="PANTHER" id="PTHR22916:SF51">
    <property type="entry name" value="GLYCOSYLTRANSFERASE EPSH-RELATED"/>
    <property type="match status" value="1"/>
</dbReference>
<organism evidence="4 5">
    <name type="scientific">Gallibacter intestinalis</name>
    <dbReference type="NCBI Taxonomy" id="2779356"/>
    <lineage>
        <taxon>Bacteria</taxon>
        <taxon>Bacillati</taxon>
        <taxon>Bacillota</taxon>
        <taxon>Clostridia</taxon>
        <taxon>Eubacteriales</taxon>
        <taxon>Eubacteriaceae</taxon>
        <taxon>Gallibacter</taxon>
    </lineage>
</organism>
<dbReference type="InterPro" id="IPR001173">
    <property type="entry name" value="Glyco_trans_2-like"/>
</dbReference>
<dbReference type="PANTHER" id="PTHR22916">
    <property type="entry name" value="GLYCOSYLTRANSFERASE"/>
    <property type="match status" value="1"/>
</dbReference>
<keyword evidence="5" id="KW-1185">Reference proteome</keyword>
<dbReference type="Gene3D" id="3.90.550.10">
    <property type="entry name" value="Spore Coat Polysaccharide Biosynthesis Protein SpsA, Chain A"/>
    <property type="match status" value="2"/>
</dbReference>
<name>A0ABR9QV55_9FIRM</name>
<accession>A0ABR9QV55</accession>
<dbReference type="InterPro" id="IPR029044">
    <property type="entry name" value="Nucleotide-diphossugar_trans"/>
</dbReference>
<dbReference type="SUPFAM" id="SSF53448">
    <property type="entry name" value="Nucleotide-diphospho-sugar transferases"/>
    <property type="match status" value="2"/>
</dbReference>
<dbReference type="Proteomes" id="UP001516588">
    <property type="component" value="Unassembled WGS sequence"/>
</dbReference>
<dbReference type="CDD" id="cd00761">
    <property type="entry name" value="Glyco_tranf_GTA_type"/>
    <property type="match status" value="1"/>
</dbReference>
<sequence>MKISIIIPAYNVEKYIEDMLKDVINQTFTDFEAIIINDGSTDGTQNIVDEYCKKDSRLKSIIKENGGVSSARNAGLDIAKGEYVVFWDPDDAIPKKSLEYLYDCITKENADMAIGMRVLDSGMEVIRAASLSQLISQQEISKMDDRHVWVFSACNRLFKRSIIEEYNIRFKNISLGEDSVFWLEYMGYCKKIAGCPKDVYIYKRRLFLDNADSLTQKKDRYYEGYFEQYIGHLEEMADKLFLNADESLEKHYYKEKFFQELYKRLMRENLLYNMYCHIWTLTDKEDSILRKQYDYVRSKIYDIEWQKFLYNEKQLDLSKGLKTKEEIANNPKVTFVLTRKLQDVDLIVESIYRQEYPEFEILVDEVIYDNIKTRVEHEINVHVLSGKDLSEIKNNAVNTAKGKWIMFFEESIFPITDTIKSFLKKVDENETVVSLNMKRVKNRQLVDLPLVDKAFQYKDKRIKKEVDNTFSNKMISLEFLRKSKFTFTNDSRKDMISLYDATSVTRRKSVIMHTLLTNNDFKKQIRHWKAKVKLYFMN</sequence>
<comment type="caution">
    <text evidence="4">The sequence shown here is derived from an EMBL/GenBank/DDBJ whole genome shotgun (WGS) entry which is preliminary data.</text>
</comment>
<dbReference type="EMBL" id="JADCKA010000001">
    <property type="protein sequence ID" value="MBE5034749.1"/>
    <property type="molecule type" value="Genomic_DNA"/>
</dbReference>
<keyword evidence="1" id="KW-0328">Glycosyltransferase</keyword>
<reference evidence="4 5" key="1">
    <citation type="submission" date="2020-10" db="EMBL/GenBank/DDBJ databases">
        <title>ChiBAC.</title>
        <authorList>
            <person name="Zenner C."/>
            <person name="Hitch T.C.A."/>
            <person name="Clavel T."/>
        </authorList>
    </citation>
    <scope>NUCLEOTIDE SEQUENCE [LARGE SCALE GENOMIC DNA]</scope>
    <source>
        <strain evidence="4 5">DSM 108706</strain>
    </source>
</reference>